<dbReference type="PANTHER" id="PTHR39080">
    <property type="entry name" value="50S RIBOSOMAL PROTEIN L28"/>
    <property type="match status" value="1"/>
</dbReference>
<dbReference type="NCBIfam" id="TIGR00009">
    <property type="entry name" value="L28"/>
    <property type="match status" value="1"/>
</dbReference>
<dbReference type="PANTHER" id="PTHR39080:SF1">
    <property type="entry name" value="LARGE RIBOSOMAL SUBUNIT PROTEIN BL28A"/>
    <property type="match status" value="1"/>
</dbReference>
<keyword evidence="2 5" id="KW-0689">Ribosomal protein</keyword>
<proteinExistence type="inferred from homology"/>
<gene>
    <name evidence="5" type="primary">rpmB</name>
    <name evidence="6" type="ORF">HLVA_04140</name>
</gene>
<dbReference type="GO" id="GO:0006412">
    <property type="term" value="P:translation"/>
    <property type="evidence" value="ECO:0007669"/>
    <property type="project" value="UniProtKB-UniRule"/>
</dbReference>
<dbReference type="InterPro" id="IPR034704">
    <property type="entry name" value="Ribosomal_bL28/bL31-like_sf"/>
</dbReference>
<evidence type="ECO:0000256" key="4">
    <source>
        <dbReference type="ARBA" id="ARBA00035174"/>
    </source>
</evidence>
<comment type="similarity">
    <text evidence="1 5">Belongs to the bacterial ribosomal protein bL28 family.</text>
</comment>
<evidence type="ECO:0000256" key="5">
    <source>
        <dbReference type="HAMAP-Rule" id="MF_00373"/>
    </source>
</evidence>
<evidence type="ECO:0000313" key="7">
    <source>
        <dbReference type="Proteomes" id="UP001321582"/>
    </source>
</evidence>
<dbReference type="AlphaFoldDB" id="A0AAU9E0J9"/>
<protein>
    <recommendedName>
        <fullName evidence="4 5">Large ribosomal subunit protein bL28</fullName>
    </recommendedName>
</protein>
<dbReference type="HAMAP" id="MF_00373">
    <property type="entry name" value="Ribosomal_bL28"/>
    <property type="match status" value="1"/>
</dbReference>
<name>A0AAU9E0J9_9FUSO</name>
<dbReference type="InterPro" id="IPR026569">
    <property type="entry name" value="Ribosomal_bL28"/>
</dbReference>
<dbReference type="Gene3D" id="2.30.170.40">
    <property type="entry name" value="Ribosomal protein L28/L24"/>
    <property type="match status" value="1"/>
</dbReference>
<evidence type="ECO:0000313" key="6">
    <source>
        <dbReference type="EMBL" id="BDU49845.1"/>
    </source>
</evidence>
<dbReference type="KEGG" id="haby:HLVA_04140"/>
<sequence>MKKCAVCGKGVSHGNQISHSHRVNKRIWKPNLQKATIILEGKKVTTHVCTKCLKTVARV</sequence>
<dbReference type="Pfam" id="PF00830">
    <property type="entry name" value="Ribosomal_L28"/>
    <property type="match status" value="1"/>
</dbReference>
<keyword evidence="7" id="KW-1185">Reference proteome</keyword>
<dbReference type="InterPro" id="IPR001383">
    <property type="entry name" value="Ribosomal_bL28_bact-type"/>
</dbReference>
<accession>A0AAU9E0J9</accession>
<dbReference type="RefSeq" id="WP_307904787.1">
    <property type="nucleotide sequence ID" value="NZ_AP027059.1"/>
</dbReference>
<dbReference type="EMBL" id="AP027059">
    <property type="protein sequence ID" value="BDU49845.1"/>
    <property type="molecule type" value="Genomic_DNA"/>
</dbReference>
<dbReference type="InterPro" id="IPR037147">
    <property type="entry name" value="Ribosomal_bL28_sf"/>
</dbReference>
<dbReference type="SUPFAM" id="SSF143800">
    <property type="entry name" value="L28p-like"/>
    <property type="match status" value="1"/>
</dbReference>
<reference evidence="6 7" key="1">
    <citation type="submission" date="2022-11" db="EMBL/GenBank/DDBJ databases">
        <title>Haliovirga abyssi gen. nov., sp. nov., a mesophilic fermentative bacterium isolated from the Iheya North hydrothermal field and the proposal of Haliovirgaceae fam. nov.</title>
        <authorList>
            <person name="Miyazaki U."/>
            <person name="Tame A."/>
            <person name="Miyazaki J."/>
            <person name="Takai K."/>
            <person name="Sawayama S."/>
            <person name="Kitajima M."/>
            <person name="Okamoto A."/>
            <person name="Nakagawa S."/>
        </authorList>
    </citation>
    <scope>NUCLEOTIDE SEQUENCE [LARGE SCALE GENOMIC DNA]</scope>
    <source>
        <strain evidence="6 7">IC12</strain>
    </source>
</reference>
<organism evidence="6 7">
    <name type="scientific">Haliovirga abyssi</name>
    <dbReference type="NCBI Taxonomy" id="2996794"/>
    <lineage>
        <taxon>Bacteria</taxon>
        <taxon>Fusobacteriati</taxon>
        <taxon>Fusobacteriota</taxon>
        <taxon>Fusobacteriia</taxon>
        <taxon>Fusobacteriales</taxon>
        <taxon>Haliovirgaceae</taxon>
        <taxon>Haliovirga</taxon>
    </lineage>
</organism>
<dbReference type="Proteomes" id="UP001321582">
    <property type="component" value="Chromosome"/>
</dbReference>
<evidence type="ECO:0000256" key="2">
    <source>
        <dbReference type="ARBA" id="ARBA00022980"/>
    </source>
</evidence>
<evidence type="ECO:0000256" key="1">
    <source>
        <dbReference type="ARBA" id="ARBA00008760"/>
    </source>
</evidence>
<dbReference type="GO" id="GO:0003735">
    <property type="term" value="F:structural constituent of ribosome"/>
    <property type="evidence" value="ECO:0007669"/>
    <property type="project" value="InterPro"/>
</dbReference>
<dbReference type="InterPro" id="IPR050096">
    <property type="entry name" value="Bacterial_rp_bL28"/>
</dbReference>
<evidence type="ECO:0000256" key="3">
    <source>
        <dbReference type="ARBA" id="ARBA00023274"/>
    </source>
</evidence>
<dbReference type="GO" id="GO:1990904">
    <property type="term" value="C:ribonucleoprotein complex"/>
    <property type="evidence" value="ECO:0007669"/>
    <property type="project" value="UniProtKB-KW"/>
</dbReference>
<keyword evidence="3 5" id="KW-0687">Ribonucleoprotein</keyword>
<dbReference type="GO" id="GO:0005840">
    <property type="term" value="C:ribosome"/>
    <property type="evidence" value="ECO:0007669"/>
    <property type="project" value="UniProtKB-KW"/>
</dbReference>